<organism evidence="2 3">
    <name type="scientific">Hydrogenophaga electricum</name>
    <dbReference type="NCBI Taxonomy" id="1230953"/>
    <lineage>
        <taxon>Bacteria</taxon>
        <taxon>Pseudomonadati</taxon>
        <taxon>Pseudomonadota</taxon>
        <taxon>Betaproteobacteria</taxon>
        <taxon>Burkholderiales</taxon>
        <taxon>Comamonadaceae</taxon>
        <taxon>Hydrogenophaga</taxon>
    </lineage>
</organism>
<dbReference type="InterPro" id="IPR042100">
    <property type="entry name" value="Bug_dom1"/>
</dbReference>
<sequence>MIDRRQFIAATAATGFTLAPATGWSQDAYPNRPVKLVVPFPPGGPTDIMGRTAAKAMGDVLVQSFVVENKAGAGGNIGTDAVAKAAPDGHTIGLSAISSLAIAPHLYDKLPFQVEKDFAPISLVGTTPCVVVVHPSAPFTDLKGLVAYAKANPGKLGYATSGIGTSNHLAAELLQSVAGIELLNVPYKGSSQIVPDLLSGTVIMSMESSLATTLQHIRSGKLKALAVTSPARAKALPDVPTVAESGYPGFAVETWFGLIAPAATPPAVVQKLHDAWAKGAKTAEAQAAFDNISGNLRVTTPQEFAAFIKAENQRWGELIRKLNIKAG</sequence>
<dbReference type="Pfam" id="PF03401">
    <property type="entry name" value="TctC"/>
    <property type="match status" value="1"/>
</dbReference>
<proteinExistence type="inferred from homology"/>
<comment type="similarity">
    <text evidence="1">Belongs to the UPF0065 (bug) family.</text>
</comment>
<evidence type="ECO:0000313" key="2">
    <source>
        <dbReference type="EMBL" id="GLS15613.1"/>
    </source>
</evidence>
<keyword evidence="3" id="KW-1185">Reference proteome</keyword>
<comment type="caution">
    <text evidence="2">The sequence shown here is derived from an EMBL/GenBank/DDBJ whole genome shotgun (WGS) entry which is preliminary data.</text>
</comment>
<dbReference type="Proteomes" id="UP001156903">
    <property type="component" value="Unassembled WGS sequence"/>
</dbReference>
<dbReference type="InterPro" id="IPR005064">
    <property type="entry name" value="BUG"/>
</dbReference>
<accession>A0ABQ6C5N9</accession>
<dbReference type="Gene3D" id="3.40.190.150">
    <property type="entry name" value="Bordetella uptake gene, domain 1"/>
    <property type="match status" value="1"/>
</dbReference>
<evidence type="ECO:0000313" key="3">
    <source>
        <dbReference type="Proteomes" id="UP001156903"/>
    </source>
</evidence>
<evidence type="ECO:0000256" key="1">
    <source>
        <dbReference type="ARBA" id="ARBA00006987"/>
    </source>
</evidence>
<dbReference type="PANTHER" id="PTHR42928">
    <property type="entry name" value="TRICARBOXYLATE-BINDING PROTEIN"/>
    <property type="match status" value="1"/>
</dbReference>
<gene>
    <name evidence="2" type="ORF">GCM10007935_30490</name>
</gene>
<protein>
    <submittedName>
        <fullName evidence="2">MFS transporter</fullName>
    </submittedName>
</protein>
<name>A0ABQ6C5N9_9BURK</name>
<dbReference type="CDD" id="cd13578">
    <property type="entry name" value="PBP2_Bug27"/>
    <property type="match status" value="1"/>
</dbReference>
<reference evidence="3" key="1">
    <citation type="journal article" date="2019" name="Int. J. Syst. Evol. Microbiol.">
        <title>The Global Catalogue of Microorganisms (GCM) 10K type strain sequencing project: providing services to taxonomists for standard genome sequencing and annotation.</title>
        <authorList>
            <consortium name="The Broad Institute Genomics Platform"/>
            <consortium name="The Broad Institute Genome Sequencing Center for Infectious Disease"/>
            <person name="Wu L."/>
            <person name="Ma J."/>
        </authorList>
    </citation>
    <scope>NUCLEOTIDE SEQUENCE [LARGE SCALE GENOMIC DNA]</scope>
    <source>
        <strain evidence="3">NBRC 109341</strain>
    </source>
</reference>
<dbReference type="Gene3D" id="3.40.190.10">
    <property type="entry name" value="Periplasmic binding protein-like II"/>
    <property type="match status" value="1"/>
</dbReference>
<dbReference type="PIRSF" id="PIRSF017082">
    <property type="entry name" value="YflP"/>
    <property type="match status" value="1"/>
</dbReference>
<dbReference type="PANTHER" id="PTHR42928:SF5">
    <property type="entry name" value="BLR1237 PROTEIN"/>
    <property type="match status" value="1"/>
</dbReference>
<dbReference type="EMBL" id="BSPB01000029">
    <property type="protein sequence ID" value="GLS15613.1"/>
    <property type="molecule type" value="Genomic_DNA"/>
</dbReference>